<dbReference type="AlphaFoldDB" id="A0A356LEM8"/>
<proteinExistence type="predicted"/>
<protein>
    <submittedName>
        <fullName evidence="2">Acetyl-CoA acetyltransferase</fullName>
    </submittedName>
</protein>
<dbReference type="Gene3D" id="3.40.47.10">
    <property type="match status" value="1"/>
</dbReference>
<keyword evidence="2" id="KW-0808">Transferase</keyword>
<evidence type="ECO:0000259" key="1">
    <source>
        <dbReference type="Pfam" id="PF22691"/>
    </source>
</evidence>
<dbReference type="SUPFAM" id="SSF53901">
    <property type="entry name" value="Thiolase-like"/>
    <property type="match status" value="1"/>
</dbReference>
<dbReference type="PANTHER" id="PTHR42870:SF1">
    <property type="entry name" value="NON-SPECIFIC LIPID-TRANSFER PROTEIN-LIKE 2"/>
    <property type="match status" value="1"/>
</dbReference>
<feature type="domain" description="Thiolase C-terminal" evidence="1">
    <location>
        <begin position="266"/>
        <end position="372"/>
    </location>
</feature>
<name>A0A356LEM8_9BURK</name>
<dbReference type="InterPro" id="IPR016039">
    <property type="entry name" value="Thiolase-like"/>
</dbReference>
<sequence>MKRPASYDGVVLTVPVTVPYVRYSIESAHYWLGRSLKGLLDGAGLLLSEIDGLCVSSFSLGPDSAVGLTQHFGVSPRWLDHIPMGGASAIVALRRAARAVQAGDASVVAVITGDTNHVDSFRRTLGQFSRFAQDSTYPYGAGGPNASFALLTRHYMNTTGATREDFGKLCVAQRDNALRYPPALMKKPLTLDDYLQARPITEPIHLFDCVMPCAGAESFLVMRETQARSLGLDFVRVLGTIERHNGWPDDVIQSQGGWTLDCDSLYDQAGVGAEEMDFLQAYDDYPVINMMQLENLGFCQAGGGPEFVRANSFTVDGSCPLNTCGGQLSAGQAGAAGGTLGMNEAIRQLTGRAGSTQVERARIGMVSGFGMINYDRGLCTAAAILQSGASI</sequence>
<evidence type="ECO:0000313" key="3">
    <source>
        <dbReference type="Proteomes" id="UP000264036"/>
    </source>
</evidence>
<dbReference type="EMBL" id="DOEK01000009">
    <property type="protein sequence ID" value="HBP28955.1"/>
    <property type="molecule type" value="Genomic_DNA"/>
</dbReference>
<evidence type="ECO:0000313" key="2">
    <source>
        <dbReference type="EMBL" id="HBP28955.1"/>
    </source>
</evidence>
<organism evidence="2 3">
    <name type="scientific">Advenella kashmirensis</name>
    <dbReference type="NCBI Taxonomy" id="310575"/>
    <lineage>
        <taxon>Bacteria</taxon>
        <taxon>Pseudomonadati</taxon>
        <taxon>Pseudomonadota</taxon>
        <taxon>Betaproteobacteria</taxon>
        <taxon>Burkholderiales</taxon>
        <taxon>Alcaligenaceae</taxon>
    </lineage>
</organism>
<dbReference type="Pfam" id="PF22691">
    <property type="entry name" value="Thiolase_C_1"/>
    <property type="match status" value="1"/>
</dbReference>
<dbReference type="PANTHER" id="PTHR42870">
    <property type="entry name" value="ACETYL-COA C-ACETYLTRANSFERASE"/>
    <property type="match status" value="1"/>
</dbReference>
<reference evidence="2 3" key="1">
    <citation type="journal article" date="2018" name="Nat. Biotechnol.">
        <title>A standardized bacterial taxonomy based on genome phylogeny substantially revises the tree of life.</title>
        <authorList>
            <person name="Parks D.H."/>
            <person name="Chuvochina M."/>
            <person name="Waite D.W."/>
            <person name="Rinke C."/>
            <person name="Skarshewski A."/>
            <person name="Chaumeil P.A."/>
            <person name="Hugenholtz P."/>
        </authorList>
    </citation>
    <scope>NUCLEOTIDE SEQUENCE [LARGE SCALE GENOMIC DNA]</scope>
    <source>
        <strain evidence="2">UBA10707</strain>
    </source>
</reference>
<dbReference type="Proteomes" id="UP000264036">
    <property type="component" value="Unassembled WGS sequence"/>
</dbReference>
<dbReference type="CDD" id="cd00829">
    <property type="entry name" value="SCP-x_thiolase"/>
    <property type="match status" value="1"/>
</dbReference>
<accession>A0A356LEM8</accession>
<dbReference type="GO" id="GO:0016746">
    <property type="term" value="F:acyltransferase activity"/>
    <property type="evidence" value="ECO:0007669"/>
    <property type="project" value="InterPro"/>
</dbReference>
<comment type="caution">
    <text evidence="2">The sequence shown here is derived from an EMBL/GenBank/DDBJ whole genome shotgun (WGS) entry which is preliminary data.</text>
</comment>
<dbReference type="InterPro" id="IPR055140">
    <property type="entry name" value="Thiolase_C_2"/>
</dbReference>
<gene>
    <name evidence="2" type="ORF">DD666_06010</name>
</gene>